<dbReference type="PROSITE" id="PS00876">
    <property type="entry name" value="IDO_1"/>
    <property type="match status" value="1"/>
</dbReference>
<keyword evidence="2 4" id="KW-0479">Metal-binding</keyword>
<dbReference type="PANTHER" id="PTHR28657:SF5">
    <property type="entry name" value="INDOLEAMINE 2,3-DIOXYGENASE"/>
    <property type="match status" value="1"/>
</dbReference>
<evidence type="ECO:0000313" key="6">
    <source>
        <dbReference type="EMBL" id="QWU89617.1"/>
    </source>
</evidence>
<proteinExistence type="inferred from homology"/>
<keyword evidence="4" id="KW-0349">Heme</keyword>
<dbReference type="Gene3D" id="1.20.58.480">
    <property type="match status" value="1"/>
</dbReference>
<dbReference type="PANTHER" id="PTHR28657">
    <property type="entry name" value="INDOLEAMINE 2,3-DIOXYGENASE"/>
    <property type="match status" value="1"/>
</dbReference>
<evidence type="ECO:0000256" key="3">
    <source>
        <dbReference type="ARBA" id="ARBA00023004"/>
    </source>
</evidence>
<feature type="region of interest" description="Disordered" evidence="5">
    <location>
        <begin position="723"/>
        <end position="744"/>
    </location>
</feature>
<protein>
    <recommendedName>
        <fullName evidence="4">Indoleamine 2,3-dioxygenase</fullName>
        <ecNumber evidence="4">1.13.11.52</ecNumber>
    </recommendedName>
</protein>
<evidence type="ECO:0000256" key="5">
    <source>
        <dbReference type="SAM" id="MobiDB-lite"/>
    </source>
</evidence>
<feature type="compositionally biased region" description="Acidic residues" evidence="5">
    <location>
        <begin position="128"/>
        <end position="140"/>
    </location>
</feature>
<evidence type="ECO:0000256" key="2">
    <source>
        <dbReference type="ARBA" id="ARBA00022723"/>
    </source>
</evidence>
<comment type="function">
    <text evidence="4">Produces N-formyl-kynurenine through the oxidation of tryptophan.</text>
</comment>
<comment type="catalytic activity">
    <reaction evidence="4">
        <text>L-tryptophan + O2 = N-formyl-L-kynurenine</text>
        <dbReference type="Rhea" id="RHEA:24536"/>
        <dbReference type="ChEBI" id="CHEBI:15379"/>
        <dbReference type="ChEBI" id="CHEBI:57912"/>
        <dbReference type="ChEBI" id="CHEBI:58629"/>
    </reaction>
</comment>
<feature type="region of interest" description="Disordered" evidence="5">
    <location>
        <begin position="128"/>
        <end position="154"/>
    </location>
</feature>
<keyword evidence="4" id="KW-0560">Oxidoreductase</keyword>
<dbReference type="InterPro" id="IPR000898">
    <property type="entry name" value="Indolamine_dOase"/>
</dbReference>
<evidence type="ECO:0000256" key="4">
    <source>
        <dbReference type="RuleBase" id="RU369119"/>
    </source>
</evidence>
<dbReference type="EMBL" id="CP076665">
    <property type="protein sequence ID" value="QWU89617.1"/>
    <property type="molecule type" value="Genomic_DNA"/>
</dbReference>
<name>A0ABX8I986_9ASCO</name>
<dbReference type="Pfam" id="PF01231">
    <property type="entry name" value="IDO"/>
    <property type="match status" value="1"/>
</dbReference>
<dbReference type="Proteomes" id="UP000825434">
    <property type="component" value="Chromosome 5"/>
</dbReference>
<evidence type="ECO:0000256" key="1">
    <source>
        <dbReference type="ARBA" id="ARBA00007119"/>
    </source>
</evidence>
<dbReference type="InterPro" id="IPR037217">
    <property type="entry name" value="Trp/Indoleamine_2_3_dOase-like"/>
</dbReference>
<feature type="compositionally biased region" description="Polar residues" evidence="5">
    <location>
        <begin position="144"/>
        <end position="154"/>
    </location>
</feature>
<reference evidence="6 7" key="1">
    <citation type="submission" date="2021-06" db="EMBL/GenBank/DDBJ databases">
        <title>Candida outbreak in Lebanon.</title>
        <authorList>
            <person name="Finianos M."/>
        </authorList>
    </citation>
    <scope>NUCLEOTIDE SEQUENCE [LARGE SCALE GENOMIC DNA]</scope>
    <source>
        <strain evidence="6">CA3LBN</strain>
    </source>
</reference>
<keyword evidence="7" id="KW-1185">Reference proteome</keyword>
<dbReference type="InterPro" id="IPR010255">
    <property type="entry name" value="Haem_peroxidase_sf"/>
</dbReference>
<organism evidence="6 7">
    <name type="scientific">Candidozyma haemuli</name>
    <dbReference type="NCBI Taxonomy" id="45357"/>
    <lineage>
        <taxon>Eukaryota</taxon>
        <taxon>Fungi</taxon>
        <taxon>Dikarya</taxon>
        <taxon>Ascomycota</taxon>
        <taxon>Saccharomycotina</taxon>
        <taxon>Pichiomycetes</taxon>
        <taxon>Metschnikowiaceae</taxon>
        <taxon>Candidozyma</taxon>
    </lineage>
</organism>
<keyword evidence="4" id="KW-0223">Dioxygenase</keyword>
<dbReference type="SUPFAM" id="SSF48113">
    <property type="entry name" value="Heme-dependent peroxidases"/>
    <property type="match status" value="1"/>
</dbReference>
<evidence type="ECO:0000313" key="7">
    <source>
        <dbReference type="Proteomes" id="UP000825434"/>
    </source>
</evidence>
<keyword evidence="3 4" id="KW-0408">Iron</keyword>
<dbReference type="SUPFAM" id="SSF140959">
    <property type="entry name" value="Indolic compounds 2,3-dioxygenase-like"/>
    <property type="match status" value="1"/>
</dbReference>
<sequence>MLVELGAVAVTPLVTLQCVLLKSTKLALSVFWYSCWFLHPLAITRRIPEGPMEGMDYVVEISTFDFSEIQEKALYVSHRYLFGNPADTGFNGIPLAETEGFSDYLMKVKIWENAYHTVEVIEGYVDSDLEEESNEAEQNDQESKNPQTLNGTSTVDEASIFDPHDVSSKVSSSSSVTDTSYCEAAKKSKIKKRHRVLHKMVANHPPVLTASRFKHLRIAIEKYIETSGLPKHLFLKLCWQYFSWDGTDIDMMYLEPELEVCFLWMEVLREDFPISSADMWTFTAKVILESLGASKIPWTGGRFDSMPFIKASFGELCSRFNLNLREQVALWGGVHILGFSDFMEIEPTQSNIYLEEMPGYKELTPRARQLLELFGKKGPDIAGEFCEDHNLLIREFGQAYGKMIEQTNPLIRLAREDCLVPKILHPANQSSFRNYHFFFMVLDIKTFSVSDTTGFLPAELPLRRLPQPCFQPWEDIVENLPALLLSRRIRSVIDQLPQIDVAEIQELPELRRAYSVLGFLAHGYVWGASTPSSKIPEQVAKPLIEVADRLGLPPLATYAGLCLWNFREIMPGSDEYAQGRFNWDNLTTINTFTGSIDESWFYLVSVFFEYSGGQCVRYGLQAMEHAKNGNIEQLTRSLQELAQTIDHLGSVLMRMEEMCDPHVFYFRIRPYLAGWKNMEGVGLHPNGVIYGNEKAHRTYAGGSNAQSSLIQFLDSLLSVQHHSTGERPVPDLAKSAPPKESTGSASNAFLVEMRKYMPQEHREFLAMVDEECKIREFVFQNKQNSELTLSYDACLAMLKSFRDKHIQIVTRYVVLQAKKAPKMGSSSTLRSGLAKKKAAGVEEKGTGGTSLLPFLKQCRDETGDPAAGSWGKRLLSDGVMRLGYSKPNGINED</sequence>
<comment type="similarity">
    <text evidence="1 4">Belongs to the indoleamine 2,3-dioxygenase family.</text>
</comment>
<dbReference type="EC" id="1.13.11.52" evidence="4"/>
<gene>
    <name evidence="6" type="ORF">CA3LBN_003965</name>
</gene>
<accession>A0ABX8I986</accession>